<reference evidence="2 3" key="1">
    <citation type="submission" date="2015-11" db="EMBL/GenBank/DDBJ databases">
        <authorList>
            <person name="Zhang Y."/>
            <person name="Guo Z."/>
        </authorList>
    </citation>
    <scope>NUCLEOTIDE SEQUENCE [LARGE SCALE GENOMIC DNA]</scope>
    <source>
        <strain evidence="3">gdw1</strain>
    </source>
</reference>
<evidence type="ECO:0000313" key="3">
    <source>
        <dbReference type="Proteomes" id="UP000094426"/>
    </source>
</evidence>
<dbReference type="InterPro" id="IPR022435">
    <property type="entry name" value="Surface-anchored_actinobac"/>
</dbReference>
<keyword evidence="1" id="KW-1133">Transmembrane helix</keyword>
<comment type="caution">
    <text evidence="2">The sequence shown here is derived from an EMBL/GenBank/DDBJ whole genome shotgun (WGS) entry which is preliminary data.</text>
</comment>
<organism evidence="2 3">
    <name type="scientific">Leifsonia xyli subsp. xyli</name>
    <dbReference type="NCBI Taxonomy" id="59736"/>
    <lineage>
        <taxon>Bacteria</taxon>
        <taxon>Bacillati</taxon>
        <taxon>Actinomycetota</taxon>
        <taxon>Actinomycetes</taxon>
        <taxon>Micrococcales</taxon>
        <taxon>Microbacteriaceae</taxon>
        <taxon>Leifsonia</taxon>
    </lineage>
</organism>
<evidence type="ECO:0000256" key="1">
    <source>
        <dbReference type="SAM" id="Phobius"/>
    </source>
</evidence>
<feature type="transmembrane region" description="Helical" evidence="1">
    <location>
        <begin position="232"/>
        <end position="256"/>
    </location>
</feature>
<dbReference type="NCBIfam" id="NF038134">
    <property type="entry name" value="choice_anch_M"/>
    <property type="match status" value="1"/>
</dbReference>
<keyword evidence="1" id="KW-0472">Membrane</keyword>
<dbReference type="Proteomes" id="UP000094426">
    <property type="component" value="Unassembled WGS sequence"/>
</dbReference>
<proteinExistence type="predicted"/>
<protein>
    <submittedName>
        <fullName evidence="2">tRNA-dihydrouridine synthase</fullName>
    </submittedName>
</protein>
<sequence length="282" mass="29553">MNQPIVHGDHVITTGHVDMGPRFDGSTWKFLIHDDAARANKDAQSVWLYPAETVLQVVDAAKLTVPGGRAYSFVGAAPGAAVWVVPQTQNPDVVWTGWNTQDPTVMQKIDRGATFSVDGVQGPGILTVYLQSGDFGAPQVLWDSRKSGPQDIFVDTKTHTHANWVFTKPGVYLIRMTASATLIDGSAVSDTQLLRFAVGSGTLAGDAAKATWRGAAPGRSARPSVAGGQGPLVPILIVAIAVVAVALLVGFVTAIVCGGQAKKRFFADRPSSPLAPDEGSGA</sequence>
<dbReference type="EMBL" id="LNZG01000001">
    <property type="protein sequence ID" value="ODA91398.1"/>
    <property type="molecule type" value="Genomic_DNA"/>
</dbReference>
<dbReference type="NCBIfam" id="TIGR03769">
    <property type="entry name" value="P_ac_wall_RPT"/>
    <property type="match status" value="1"/>
</dbReference>
<dbReference type="OMA" id="DVVWLGW"/>
<dbReference type="AlphaFoldDB" id="A0A1E2SP33"/>
<name>A0A1E2SP33_LEIXY</name>
<keyword evidence="1" id="KW-0812">Transmembrane</keyword>
<gene>
    <name evidence="2" type="ORF">ATY41_00050</name>
</gene>
<evidence type="ECO:0000313" key="2">
    <source>
        <dbReference type="EMBL" id="ODA91398.1"/>
    </source>
</evidence>
<accession>A0A1E2SP33</accession>